<sequence>MEVPRTSPELEILPEQTASLVLYVAMLIPKPLILFIDAYDSFSNNIISLLETSLSASVRTVKIDNPALATDEALYEELSHYAAVVCGPGPGHPGREADVGVMKRIWKTGVPVLGICLGFQSLCLQFGGVVRRLKGPQHGMIRRVNHAGEDEKRNIGSIFEGVGDIYATLYQSLCADIGQDLIPESSWGAEKWKSTKQCPDLLPLAWVESDLSEESDSGVRDARVLVAVQHRTRPFWALQYHPESICTNEESRKVIINWFKVALHYNRTLRQPRIQTGGPLQGNFATRDSLLSRFESFRPMLNGSAGFPVGEDFHTAPYEHSSGVGNIYSSRTVDLPENTPVAEIVESLGYEVEQIILLESSNAYEKAVGTADVRGRYSIIALDIKDSLRFEYTTGSNQISAIYPADAAADKYITDLRQFGGVWSFLAQYLDKRKIQDGNKDSPFWGGFMGYTTYELGLERIDVQAQGRKNHPTSRPDLCFAWVTRSVVIDHVKNCIYIQQLAPTAAQAQVEQWMYDMAMRIANTSYRHPLKPPSTTNTSKSGPYIITPLDSEYESKVRDCQESIRSGDSYELCLTDQTTITRPYGASWDLYTSLRTRQPAPFASYIRLGPLTLVSSSPERFLSWTEAGKCELRPMKGTVRKSPSVTTLSHARALLDVPKEKAENLMIVDLVRHDLHGVCGSGNVTVPRLMVVEEYASVFQMITVVQGQIPSPLSRHMNVAEADQAKRTRYTGLDVLAASLPPGSMTGAPKKRSCEILQAVEGGRERSLYSGVVGYMDVGGRGDFSVTIRSMYRWDDDDFTSPSAEGEEEQIMEKWHIGAGGAVTALSTPLGEREEMQTKLNGTLGVFGLGI</sequence>
<evidence type="ECO:0000256" key="8">
    <source>
        <dbReference type="ARBA" id="ARBA00031329"/>
    </source>
</evidence>
<dbReference type="OrthoDB" id="64220at2759"/>
<feature type="domain" description="Chorismate-utilising enzyme C-terminal" evidence="11">
    <location>
        <begin position="551"/>
        <end position="839"/>
    </location>
</feature>
<dbReference type="InterPro" id="IPR019999">
    <property type="entry name" value="Anth_synth_I-like"/>
</dbReference>
<dbReference type="SUPFAM" id="SSF52317">
    <property type="entry name" value="Class I glutamine amidotransferase-like"/>
    <property type="match status" value="1"/>
</dbReference>
<dbReference type="InterPro" id="IPR010117">
    <property type="entry name" value="PabB_fungal"/>
</dbReference>
<keyword evidence="14" id="KW-1185">Reference proteome</keyword>
<comment type="similarity">
    <text evidence="3">In the C-terminal section; belongs to the anthranilate synthase component I family.</text>
</comment>
<dbReference type="CDD" id="cd01743">
    <property type="entry name" value="GATase1_Anthranilate_Synthase"/>
    <property type="match status" value="1"/>
</dbReference>
<evidence type="ECO:0000259" key="11">
    <source>
        <dbReference type="Pfam" id="PF00425"/>
    </source>
</evidence>
<keyword evidence="5" id="KW-0808">Transferase</keyword>
<dbReference type="InterPro" id="IPR006221">
    <property type="entry name" value="TrpG/PapA_dom"/>
</dbReference>
<keyword evidence="6" id="KW-0289">Folate biosynthesis</keyword>
<proteinExistence type="inferred from homology"/>
<dbReference type="Pfam" id="PF00117">
    <property type="entry name" value="GATase"/>
    <property type="match status" value="1"/>
</dbReference>
<reference evidence="13 14" key="1">
    <citation type="submission" date="2018-05" db="EMBL/GenBank/DDBJ databases">
        <title>Genome sequencing and assembly of the regulated plant pathogen Lachnellula willkommii and related sister species for the development of diagnostic species identification markers.</title>
        <authorList>
            <person name="Giroux E."/>
            <person name="Bilodeau G."/>
        </authorList>
    </citation>
    <scope>NUCLEOTIDE SEQUENCE [LARGE SCALE GENOMIC DNA]</scope>
    <source>
        <strain evidence="13 14">CBS 185.66</strain>
    </source>
</reference>
<dbReference type="InterPro" id="IPR029062">
    <property type="entry name" value="Class_I_gatase-like"/>
</dbReference>
<evidence type="ECO:0000256" key="4">
    <source>
        <dbReference type="ARBA" id="ARBA00013139"/>
    </source>
</evidence>
<dbReference type="Gene3D" id="3.60.120.10">
    <property type="entry name" value="Anthranilate synthase"/>
    <property type="match status" value="1"/>
</dbReference>
<dbReference type="GO" id="GO:0046654">
    <property type="term" value="P:tetrahydrofolate biosynthetic process"/>
    <property type="evidence" value="ECO:0007669"/>
    <property type="project" value="UniProtKB-UniPathway"/>
</dbReference>
<dbReference type="EMBL" id="QGMH01000090">
    <property type="protein sequence ID" value="TVY25607.1"/>
    <property type="molecule type" value="Genomic_DNA"/>
</dbReference>
<evidence type="ECO:0000256" key="1">
    <source>
        <dbReference type="ARBA" id="ARBA00001000"/>
    </source>
</evidence>
<evidence type="ECO:0000259" key="12">
    <source>
        <dbReference type="Pfam" id="PF04715"/>
    </source>
</evidence>
<keyword evidence="7" id="KW-0315">Glutamine amidotransferase</keyword>
<dbReference type="GO" id="GO:0046820">
    <property type="term" value="F:4-amino-4-deoxychorismate synthase activity"/>
    <property type="evidence" value="ECO:0007669"/>
    <property type="project" value="UniProtKB-EC"/>
</dbReference>
<evidence type="ECO:0000313" key="13">
    <source>
        <dbReference type="EMBL" id="TVY25607.1"/>
    </source>
</evidence>
<evidence type="ECO:0000256" key="5">
    <source>
        <dbReference type="ARBA" id="ARBA00022679"/>
    </source>
</evidence>
<accession>A0A8H8QZ93</accession>
<dbReference type="InterPro" id="IPR006805">
    <property type="entry name" value="Anth_synth_I_N"/>
</dbReference>
<dbReference type="AlphaFoldDB" id="A0A8H8QZ93"/>
<evidence type="ECO:0000259" key="10">
    <source>
        <dbReference type="Pfam" id="PF00117"/>
    </source>
</evidence>
<protein>
    <recommendedName>
        <fullName evidence="4">aminodeoxychorismate synthase</fullName>
        <ecNumber evidence="4">2.6.1.85</ecNumber>
    </recommendedName>
    <alternativeName>
        <fullName evidence="8">Para-aminobenzoate synthase</fullName>
    </alternativeName>
    <alternativeName>
        <fullName evidence="9">p-aminobenzoic acid synthase</fullName>
    </alternativeName>
</protein>
<evidence type="ECO:0000313" key="14">
    <source>
        <dbReference type="Proteomes" id="UP000431533"/>
    </source>
</evidence>
<comment type="pathway">
    <text evidence="2">Cofactor biosynthesis; tetrahydrofolate biosynthesis; 4-aminobenzoate from chorismate: step 1/2.</text>
</comment>
<comment type="catalytic activity">
    <reaction evidence="1">
        <text>chorismate + L-glutamine = 4-amino-4-deoxychorismate + L-glutamate</text>
        <dbReference type="Rhea" id="RHEA:11672"/>
        <dbReference type="ChEBI" id="CHEBI:29748"/>
        <dbReference type="ChEBI" id="CHEBI:29985"/>
        <dbReference type="ChEBI" id="CHEBI:58359"/>
        <dbReference type="ChEBI" id="CHEBI:58406"/>
        <dbReference type="EC" id="2.6.1.85"/>
    </reaction>
</comment>
<dbReference type="GO" id="GO:0008153">
    <property type="term" value="P:4-aminobenzoate biosynthetic process"/>
    <property type="evidence" value="ECO:0007669"/>
    <property type="project" value="TreeGrafter"/>
</dbReference>
<dbReference type="RefSeq" id="XP_031004395.1">
    <property type="nucleotide sequence ID" value="XM_031151264.1"/>
</dbReference>
<dbReference type="Pfam" id="PF04715">
    <property type="entry name" value="Anth_synt_I_N"/>
    <property type="match status" value="1"/>
</dbReference>
<dbReference type="Pfam" id="PF00425">
    <property type="entry name" value="Chorismate_bind"/>
    <property type="match status" value="1"/>
</dbReference>
<dbReference type="EC" id="2.6.1.85" evidence="4"/>
<evidence type="ECO:0000256" key="6">
    <source>
        <dbReference type="ARBA" id="ARBA00022909"/>
    </source>
</evidence>
<feature type="domain" description="Glutamine amidotransferase" evidence="10">
    <location>
        <begin position="35"/>
        <end position="176"/>
    </location>
</feature>
<dbReference type="InterPro" id="IPR015890">
    <property type="entry name" value="Chorismate_C"/>
</dbReference>
<dbReference type="PROSITE" id="PS51273">
    <property type="entry name" value="GATASE_TYPE_1"/>
    <property type="match status" value="1"/>
</dbReference>
<name>A0A8H8QZ93_9HELO</name>
<dbReference type="InterPro" id="IPR017926">
    <property type="entry name" value="GATASE"/>
</dbReference>
<dbReference type="SUPFAM" id="SSF56322">
    <property type="entry name" value="ADC synthase"/>
    <property type="match status" value="1"/>
</dbReference>
<dbReference type="GeneID" id="41986522"/>
<dbReference type="GO" id="GO:0005737">
    <property type="term" value="C:cytoplasm"/>
    <property type="evidence" value="ECO:0007669"/>
    <property type="project" value="TreeGrafter"/>
</dbReference>
<dbReference type="PANTHER" id="PTHR11236">
    <property type="entry name" value="AMINOBENZOATE/ANTHRANILATE SYNTHASE"/>
    <property type="match status" value="1"/>
</dbReference>
<dbReference type="GO" id="GO:0046656">
    <property type="term" value="P:folic acid biosynthetic process"/>
    <property type="evidence" value="ECO:0007669"/>
    <property type="project" value="UniProtKB-KW"/>
</dbReference>
<evidence type="ECO:0000256" key="2">
    <source>
        <dbReference type="ARBA" id="ARBA00005009"/>
    </source>
</evidence>
<evidence type="ECO:0000256" key="7">
    <source>
        <dbReference type="ARBA" id="ARBA00022962"/>
    </source>
</evidence>
<evidence type="ECO:0000256" key="9">
    <source>
        <dbReference type="ARBA" id="ARBA00031904"/>
    </source>
</evidence>
<gene>
    <name evidence="13" type="primary">ABZ1</name>
    <name evidence="13" type="ORF">LHYA1_G006324</name>
</gene>
<comment type="caution">
    <text evidence="13">The sequence shown here is derived from an EMBL/GenBank/DDBJ whole genome shotgun (WGS) entry which is preliminary data.</text>
</comment>
<dbReference type="NCBIfam" id="TIGR01823">
    <property type="entry name" value="PabB-fungal"/>
    <property type="match status" value="1"/>
</dbReference>
<dbReference type="PRINTS" id="PR00097">
    <property type="entry name" value="ANTSNTHASEII"/>
</dbReference>
<dbReference type="InterPro" id="IPR005801">
    <property type="entry name" value="ADC_synthase"/>
</dbReference>
<dbReference type="UniPathway" id="UPA00077">
    <property type="reaction ID" value="UER00149"/>
</dbReference>
<dbReference type="GO" id="GO:0000162">
    <property type="term" value="P:L-tryptophan biosynthetic process"/>
    <property type="evidence" value="ECO:0007669"/>
    <property type="project" value="TreeGrafter"/>
</dbReference>
<dbReference type="Gene3D" id="3.40.50.880">
    <property type="match status" value="1"/>
</dbReference>
<evidence type="ECO:0000256" key="3">
    <source>
        <dbReference type="ARBA" id="ARBA00005970"/>
    </source>
</evidence>
<feature type="domain" description="Anthranilate synthase component I N-terminal" evidence="12">
    <location>
        <begin position="351"/>
        <end position="498"/>
    </location>
</feature>
<organism evidence="13 14">
    <name type="scientific">Lachnellula hyalina</name>
    <dbReference type="NCBI Taxonomy" id="1316788"/>
    <lineage>
        <taxon>Eukaryota</taxon>
        <taxon>Fungi</taxon>
        <taxon>Dikarya</taxon>
        <taxon>Ascomycota</taxon>
        <taxon>Pezizomycotina</taxon>
        <taxon>Leotiomycetes</taxon>
        <taxon>Helotiales</taxon>
        <taxon>Lachnaceae</taxon>
        <taxon>Lachnellula</taxon>
    </lineage>
</organism>
<dbReference type="Proteomes" id="UP000431533">
    <property type="component" value="Unassembled WGS sequence"/>
</dbReference>
<dbReference type="PANTHER" id="PTHR11236:SF18">
    <property type="entry name" value="AMINODEOXYCHORISMATE SYNTHASE"/>
    <property type="match status" value="1"/>
</dbReference>